<dbReference type="Gramene" id="Pp3c6_24690V3.2">
    <property type="protein sequence ID" value="Pp3c6_24690V3.2"/>
    <property type="gene ID" value="Pp3c6_24690"/>
</dbReference>
<dbReference type="InterPro" id="IPR010865">
    <property type="entry name" value="DUF1499"/>
</dbReference>
<organism evidence="1">
    <name type="scientific">Physcomitrium patens</name>
    <name type="common">Spreading-leaved earth moss</name>
    <name type="synonym">Physcomitrella patens</name>
    <dbReference type="NCBI Taxonomy" id="3218"/>
    <lineage>
        <taxon>Eukaryota</taxon>
        <taxon>Viridiplantae</taxon>
        <taxon>Streptophyta</taxon>
        <taxon>Embryophyta</taxon>
        <taxon>Bryophyta</taxon>
        <taxon>Bryophytina</taxon>
        <taxon>Bryopsida</taxon>
        <taxon>Funariidae</taxon>
        <taxon>Funariales</taxon>
        <taxon>Funariaceae</taxon>
        <taxon>Physcomitrium</taxon>
    </lineage>
</organism>
<sequence length="247" mass="26851">MGTSSVVSTIPNFHSSIIIATSSKNAPDGGMSNAICGKVEVGRRGFLNGLIAVGVGGICGKAAVAEEMPIPEVGLLDGRLRGCDGRPPCVSTSAFRSPSRFMAPWTYLGSQEDSYDALKRALARMGAQIVKEDGQRYVYAVLQSSTSSKEDVDDLEFLFKGRETEEGWRSCETILVGCPWRLMKTKIGCRCCCIESASSNYTNTTIWVSYRIGNSLLKCARFAVTTNYRFTANYMLLQDTGIHSCIC</sequence>
<evidence type="ECO:0000313" key="1">
    <source>
        <dbReference type="EMBL" id="PNR53061.1"/>
    </source>
</evidence>
<name>A9S7B5_PHYPA</name>
<dbReference type="HOGENOM" id="CLU_1126079_0_0_1"/>
<dbReference type="EMBL" id="ABEU02000006">
    <property type="protein sequence ID" value="PNR53061.1"/>
    <property type="molecule type" value="Genomic_DNA"/>
</dbReference>
<dbReference type="PANTHER" id="PTHR34801">
    <property type="entry name" value="EXPRESSED PROTEIN"/>
    <property type="match status" value="1"/>
</dbReference>
<dbReference type="Proteomes" id="UP000006727">
    <property type="component" value="Chromosome 6"/>
</dbReference>
<evidence type="ECO:0000313" key="2">
    <source>
        <dbReference type="EnsemblPlants" id="Pp3c6_24690V3.1"/>
    </source>
</evidence>
<dbReference type="PaxDb" id="3218-PP1S53_213V6.1"/>
<proteinExistence type="predicted"/>
<dbReference type="Pfam" id="PF07386">
    <property type="entry name" value="DUF1499"/>
    <property type="match status" value="1"/>
</dbReference>
<accession>A9S7B5</accession>
<reference evidence="1 3" key="2">
    <citation type="journal article" date="2018" name="Plant J.">
        <title>The Physcomitrella patens chromosome-scale assembly reveals moss genome structure and evolution.</title>
        <authorList>
            <person name="Lang D."/>
            <person name="Ullrich K.K."/>
            <person name="Murat F."/>
            <person name="Fuchs J."/>
            <person name="Jenkins J."/>
            <person name="Haas F.B."/>
            <person name="Piednoel M."/>
            <person name="Gundlach H."/>
            <person name="Van Bel M."/>
            <person name="Meyberg R."/>
            <person name="Vives C."/>
            <person name="Morata J."/>
            <person name="Symeonidi A."/>
            <person name="Hiss M."/>
            <person name="Muchero W."/>
            <person name="Kamisugi Y."/>
            <person name="Saleh O."/>
            <person name="Blanc G."/>
            <person name="Decker E.L."/>
            <person name="van Gessel N."/>
            <person name="Grimwood J."/>
            <person name="Hayes R.D."/>
            <person name="Graham S.W."/>
            <person name="Gunter L.E."/>
            <person name="McDaniel S.F."/>
            <person name="Hoernstein S.N.W."/>
            <person name="Larsson A."/>
            <person name="Li F.W."/>
            <person name="Perroud P.F."/>
            <person name="Phillips J."/>
            <person name="Ranjan P."/>
            <person name="Rokshar D.S."/>
            <person name="Rothfels C.J."/>
            <person name="Schneider L."/>
            <person name="Shu S."/>
            <person name="Stevenson D.W."/>
            <person name="Thummler F."/>
            <person name="Tillich M."/>
            <person name="Villarreal Aguilar J.C."/>
            <person name="Widiez T."/>
            <person name="Wong G.K."/>
            <person name="Wymore A."/>
            <person name="Zhang Y."/>
            <person name="Zimmer A.D."/>
            <person name="Quatrano R.S."/>
            <person name="Mayer K.F.X."/>
            <person name="Goodstein D."/>
            <person name="Casacuberta J.M."/>
            <person name="Vandepoele K."/>
            <person name="Reski R."/>
            <person name="Cuming A.C."/>
            <person name="Tuskan G.A."/>
            <person name="Maumus F."/>
            <person name="Salse J."/>
            <person name="Schmutz J."/>
            <person name="Rensing S.A."/>
        </authorList>
    </citation>
    <scope>NUCLEOTIDE SEQUENCE [LARGE SCALE GENOMIC DNA]</scope>
    <source>
        <strain evidence="2 3">cv. Gransden 2004</strain>
    </source>
</reference>
<keyword evidence="3" id="KW-1185">Reference proteome</keyword>
<evidence type="ECO:0000313" key="3">
    <source>
        <dbReference type="Proteomes" id="UP000006727"/>
    </source>
</evidence>
<dbReference type="AlphaFoldDB" id="A9S7B5"/>
<dbReference type="InParanoid" id="A9S7B5"/>
<dbReference type="Gramene" id="Pp3c6_24690V3.1">
    <property type="protein sequence ID" value="Pp3c6_24690V3.1"/>
    <property type="gene ID" value="Pp3c6_24690"/>
</dbReference>
<reference evidence="2" key="3">
    <citation type="submission" date="2020-12" db="UniProtKB">
        <authorList>
            <consortium name="EnsemblPlants"/>
        </authorList>
    </citation>
    <scope>IDENTIFICATION</scope>
</reference>
<dbReference type="EnsemblPlants" id="Pp3c6_24690V3.1">
    <property type="protein sequence ID" value="Pp3c6_24690V3.1"/>
    <property type="gene ID" value="Pp3c6_24690"/>
</dbReference>
<gene>
    <name evidence="1" type="ORF">PHYPA_009436</name>
</gene>
<dbReference type="PANTHER" id="PTHR34801:SF5">
    <property type="entry name" value="BRCT DOMAIN-CONTAINING PROTEIN"/>
    <property type="match status" value="1"/>
</dbReference>
<protein>
    <submittedName>
        <fullName evidence="1 2">Uncharacterized protein</fullName>
    </submittedName>
</protein>
<dbReference type="EnsemblPlants" id="Pp3c6_24690V3.2">
    <property type="protein sequence ID" value="Pp3c6_24690V3.2"/>
    <property type="gene ID" value="Pp3c6_24690"/>
</dbReference>
<reference evidence="1 3" key="1">
    <citation type="journal article" date="2008" name="Science">
        <title>The Physcomitrella genome reveals evolutionary insights into the conquest of land by plants.</title>
        <authorList>
            <person name="Rensing S."/>
            <person name="Lang D."/>
            <person name="Zimmer A."/>
            <person name="Terry A."/>
            <person name="Salamov A."/>
            <person name="Shapiro H."/>
            <person name="Nishiyama T."/>
            <person name="Perroud P.-F."/>
            <person name="Lindquist E."/>
            <person name="Kamisugi Y."/>
            <person name="Tanahashi T."/>
            <person name="Sakakibara K."/>
            <person name="Fujita T."/>
            <person name="Oishi K."/>
            <person name="Shin-I T."/>
            <person name="Kuroki Y."/>
            <person name="Toyoda A."/>
            <person name="Suzuki Y."/>
            <person name="Hashimoto A."/>
            <person name="Yamaguchi K."/>
            <person name="Sugano A."/>
            <person name="Kohara Y."/>
            <person name="Fujiyama A."/>
            <person name="Anterola A."/>
            <person name="Aoki S."/>
            <person name="Ashton N."/>
            <person name="Barbazuk W.B."/>
            <person name="Barker E."/>
            <person name="Bennetzen J."/>
            <person name="Bezanilla M."/>
            <person name="Blankenship R."/>
            <person name="Cho S.H."/>
            <person name="Dutcher S."/>
            <person name="Estelle M."/>
            <person name="Fawcett J.A."/>
            <person name="Gundlach H."/>
            <person name="Hanada K."/>
            <person name="Heyl A."/>
            <person name="Hicks K.A."/>
            <person name="Hugh J."/>
            <person name="Lohr M."/>
            <person name="Mayer K."/>
            <person name="Melkozernov A."/>
            <person name="Murata T."/>
            <person name="Nelson D."/>
            <person name="Pils B."/>
            <person name="Prigge M."/>
            <person name="Reiss B."/>
            <person name="Renner T."/>
            <person name="Rombauts S."/>
            <person name="Rushton P."/>
            <person name="Sanderfoot A."/>
            <person name="Schween G."/>
            <person name="Shiu S.-H."/>
            <person name="Stueber K."/>
            <person name="Theodoulou F.L."/>
            <person name="Tu H."/>
            <person name="Van de Peer Y."/>
            <person name="Verrier P.J."/>
            <person name="Waters E."/>
            <person name="Wood A."/>
            <person name="Yang L."/>
            <person name="Cove D."/>
            <person name="Cuming A."/>
            <person name="Hasebe M."/>
            <person name="Lucas S."/>
            <person name="Mishler D.B."/>
            <person name="Reski R."/>
            <person name="Grigoriev I."/>
            <person name="Quatrano R.S."/>
            <person name="Boore J.L."/>
        </authorList>
    </citation>
    <scope>NUCLEOTIDE SEQUENCE [LARGE SCALE GENOMIC DNA]</scope>
    <source>
        <strain evidence="2 3">cv. Gransden 2004</strain>
    </source>
</reference>